<dbReference type="Gene3D" id="3.30.470.20">
    <property type="entry name" value="ATP-grasp fold, B domain"/>
    <property type="match status" value="1"/>
</dbReference>
<dbReference type="PROSITE" id="PS50975">
    <property type="entry name" value="ATP_GRASP"/>
    <property type="match status" value="1"/>
</dbReference>
<dbReference type="EMBL" id="QMIE01000004">
    <property type="protein sequence ID" value="TVM18445.1"/>
    <property type="molecule type" value="Genomic_DNA"/>
</dbReference>
<organism evidence="3 4">
    <name type="scientific">Oceanidesulfovibrio indonesiensis</name>
    <dbReference type="NCBI Taxonomy" id="54767"/>
    <lineage>
        <taxon>Bacteria</taxon>
        <taxon>Pseudomonadati</taxon>
        <taxon>Thermodesulfobacteriota</taxon>
        <taxon>Desulfovibrionia</taxon>
        <taxon>Desulfovibrionales</taxon>
        <taxon>Desulfovibrionaceae</taxon>
        <taxon>Oceanidesulfovibrio</taxon>
    </lineage>
</organism>
<dbReference type="Gene3D" id="3.40.50.20">
    <property type="match status" value="1"/>
</dbReference>
<comment type="caution">
    <text evidence="3">The sequence shown here is derived from an EMBL/GenBank/DDBJ whole genome shotgun (WGS) entry which is preliminary data.</text>
</comment>
<name>A0A7M3MHF3_9BACT</name>
<evidence type="ECO:0000256" key="1">
    <source>
        <dbReference type="PROSITE-ProRule" id="PRU00409"/>
    </source>
</evidence>
<dbReference type="InterPro" id="IPR013815">
    <property type="entry name" value="ATP_grasp_subdomain_1"/>
</dbReference>
<keyword evidence="1" id="KW-0547">Nucleotide-binding</keyword>
<dbReference type="SUPFAM" id="SSF56059">
    <property type="entry name" value="Glutathione synthetase ATP-binding domain-like"/>
    <property type="match status" value="1"/>
</dbReference>
<dbReference type="GO" id="GO:0046872">
    <property type="term" value="F:metal ion binding"/>
    <property type="evidence" value="ECO:0007669"/>
    <property type="project" value="InterPro"/>
</dbReference>
<dbReference type="AlphaFoldDB" id="A0A7M3MHF3"/>
<dbReference type="GO" id="GO:0005524">
    <property type="term" value="F:ATP binding"/>
    <property type="evidence" value="ECO:0007669"/>
    <property type="project" value="UniProtKB-UniRule"/>
</dbReference>
<dbReference type="RefSeq" id="WP_144302453.1">
    <property type="nucleotide sequence ID" value="NZ_QMIE01000004.1"/>
</dbReference>
<dbReference type="InterPro" id="IPR011761">
    <property type="entry name" value="ATP-grasp"/>
</dbReference>
<dbReference type="Gene3D" id="3.30.1490.20">
    <property type="entry name" value="ATP-grasp fold, A domain"/>
    <property type="match status" value="1"/>
</dbReference>
<evidence type="ECO:0000313" key="3">
    <source>
        <dbReference type="EMBL" id="TVM18445.1"/>
    </source>
</evidence>
<evidence type="ECO:0000259" key="2">
    <source>
        <dbReference type="PROSITE" id="PS50975"/>
    </source>
</evidence>
<dbReference type="InterPro" id="IPR005479">
    <property type="entry name" value="CPAse_ATP-bd"/>
</dbReference>
<dbReference type="PROSITE" id="PS00866">
    <property type="entry name" value="CPSASE_1"/>
    <property type="match status" value="1"/>
</dbReference>
<reference evidence="3 4" key="1">
    <citation type="submission" date="2018-06" db="EMBL/GenBank/DDBJ databases">
        <title>Complete genome of Desulfovibrio indonesiensis P37SLT.</title>
        <authorList>
            <person name="Crispim J.S."/>
            <person name="Vidigal P.M.P."/>
            <person name="Silva L.C.F."/>
            <person name="Laguardia C.N."/>
            <person name="Araujo L.C."/>
            <person name="Dias R.S."/>
            <person name="Sousa M.P."/>
            <person name="Paula S.O."/>
            <person name="Silva C."/>
        </authorList>
    </citation>
    <scope>NUCLEOTIDE SEQUENCE [LARGE SCALE GENOMIC DNA]</scope>
    <source>
        <strain evidence="3 4">P37SLT</strain>
    </source>
</reference>
<accession>A0A7M3MHF3</accession>
<dbReference type="Proteomes" id="UP000448292">
    <property type="component" value="Unassembled WGS sequence"/>
</dbReference>
<gene>
    <name evidence="3" type="ORF">DPQ33_06795</name>
</gene>
<dbReference type="Pfam" id="PF15632">
    <property type="entry name" value="ATPgrasp_Ter"/>
    <property type="match status" value="1"/>
</dbReference>
<keyword evidence="1" id="KW-0067">ATP-binding</keyword>
<dbReference type="Pfam" id="PF21360">
    <property type="entry name" value="PylC-like_N"/>
    <property type="match status" value="1"/>
</dbReference>
<dbReference type="InterPro" id="IPR048764">
    <property type="entry name" value="PylC_N"/>
</dbReference>
<protein>
    <submittedName>
        <fullName evidence="3">Carbamoyl phosphate synthase</fullName>
    </submittedName>
</protein>
<evidence type="ECO:0000313" key="4">
    <source>
        <dbReference type="Proteomes" id="UP000448292"/>
    </source>
</evidence>
<sequence>MNTINVCVTGVGGGGHGEQIVKALRLADTPYRIVGTDMSRLSAGMALVDEFEILPPASDPGYVAALLDLCGRREIRALFHGSEPELQALSENRDVFARAGVFTPLNPADRIALCMDKVRMFETLRDMGMEVPWFSRVRKEDDALATPRYPLVLKPSVGSGGSANTFIAQNEEENRLFSRHLLGIYPEFVAQEYVGTPDDEYTAGVLLDMEGTCINSIAVHRHIRTTLSRRLRLPNTTGRPELGPELVISSGISQGDIGPYPAVAGPCEEIATALGMTAACNIQCRFVDGRVMLMEINPRFSGTTSLRAMVGYNEPDVLIRKYVLGEEITPRFQYSSGVILRRLEECLVQDGGSQ</sequence>
<proteinExistence type="predicted"/>
<feature type="domain" description="ATP-grasp" evidence="2">
    <location>
        <begin position="121"/>
        <end position="323"/>
    </location>
</feature>
<dbReference type="OrthoDB" id="9765608at2"/>
<keyword evidence="4" id="KW-1185">Reference proteome</keyword>
<dbReference type="NCBIfam" id="NF009402">
    <property type="entry name" value="PRK12767.1-1"/>
    <property type="match status" value="1"/>
</dbReference>